<reference evidence="5 6" key="1">
    <citation type="submission" date="2018-05" db="EMBL/GenBank/DDBJ databases">
        <title>Spiribacter halobius sp. nov., a moderately halophilic bacterium isolated from marine solar saltern.</title>
        <authorList>
            <person name="Zheng W.-S."/>
            <person name="Lu D.-C."/>
            <person name="Du Z.-J."/>
        </authorList>
    </citation>
    <scope>NUCLEOTIDE SEQUENCE [LARGE SCALE GENOMIC DNA]</scope>
    <source>
        <strain evidence="5 6">E85</strain>
    </source>
</reference>
<sequence>MTARTLPLATILLLALFLAACATTSGTQVSDDDLGQITKGETTYSEVIERLGEPDSTKTTGEGRMIAYNYSEARPGLLSYVPYASALSKTDTEYRVVYIFFDDSDVVREVQVEDGGSESGTSL</sequence>
<evidence type="ECO:0000313" key="5">
    <source>
        <dbReference type="EMBL" id="PWG61242.1"/>
    </source>
</evidence>
<dbReference type="EMBL" id="QFFI01000042">
    <property type="protein sequence ID" value="PWG61242.1"/>
    <property type="molecule type" value="Genomic_DNA"/>
</dbReference>
<dbReference type="RefSeq" id="WP_109680096.1">
    <property type="nucleotide sequence ID" value="NZ_CP086615.1"/>
</dbReference>
<feature type="signal peptide" evidence="3">
    <location>
        <begin position="1"/>
        <end position="22"/>
    </location>
</feature>
<dbReference type="Proteomes" id="UP000245474">
    <property type="component" value="Unassembled WGS sequence"/>
</dbReference>
<dbReference type="Gene3D" id="3.30.1450.10">
    <property type="match status" value="1"/>
</dbReference>
<dbReference type="AlphaFoldDB" id="A0A2U2MWP6"/>
<evidence type="ECO:0000256" key="2">
    <source>
        <dbReference type="ARBA" id="ARBA00023136"/>
    </source>
</evidence>
<keyword evidence="6" id="KW-1185">Reference proteome</keyword>
<dbReference type="InterPro" id="IPR037873">
    <property type="entry name" value="BamE-like"/>
</dbReference>
<evidence type="ECO:0000256" key="3">
    <source>
        <dbReference type="SAM" id="SignalP"/>
    </source>
</evidence>
<feature type="domain" description="Outer membrane protein assembly factor BamE" evidence="4">
    <location>
        <begin position="26"/>
        <end position="109"/>
    </location>
</feature>
<name>A0A2U2MWP6_9GAMM</name>
<protein>
    <recommendedName>
        <fullName evidence="4">Outer membrane protein assembly factor BamE domain-containing protein</fullName>
    </recommendedName>
</protein>
<dbReference type="PROSITE" id="PS51257">
    <property type="entry name" value="PROKAR_LIPOPROTEIN"/>
    <property type="match status" value="1"/>
</dbReference>
<dbReference type="InterPro" id="IPR007450">
    <property type="entry name" value="BamE_dom"/>
</dbReference>
<evidence type="ECO:0000256" key="1">
    <source>
        <dbReference type="ARBA" id="ARBA00022729"/>
    </source>
</evidence>
<organism evidence="5 6">
    <name type="scientific">Sediminicurvatus halobius</name>
    <dbReference type="NCBI Taxonomy" id="2182432"/>
    <lineage>
        <taxon>Bacteria</taxon>
        <taxon>Pseudomonadati</taxon>
        <taxon>Pseudomonadota</taxon>
        <taxon>Gammaproteobacteria</taxon>
        <taxon>Chromatiales</taxon>
        <taxon>Ectothiorhodospiraceae</taxon>
        <taxon>Sediminicurvatus</taxon>
    </lineage>
</organism>
<dbReference type="GO" id="GO:0019867">
    <property type="term" value="C:outer membrane"/>
    <property type="evidence" value="ECO:0007669"/>
    <property type="project" value="InterPro"/>
</dbReference>
<keyword evidence="1 3" id="KW-0732">Signal</keyword>
<proteinExistence type="predicted"/>
<gene>
    <name evidence="5" type="ORF">DEM34_17375</name>
</gene>
<dbReference type="OrthoDB" id="7064099at2"/>
<comment type="caution">
    <text evidence="5">The sequence shown here is derived from an EMBL/GenBank/DDBJ whole genome shotgun (WGS) entry which is preliminary data.</text>
</comment>
<evidence type="ECO:0000313" key="6">
    <source>
        <dbReference type="Proteomes" id="UP000245474"/>
    </source>
</evidence>
<dbReference type="Pfam" id="PF04355">
    <property type="entry name" value="BamE"/>
    <property type="match status" value="1"/>
</dbReference>
<keyword evidence="2" id="KW-0472">Membrane</keyword>
<feature type="chain" id="PRO_5015421999" description="Outer membrane protein assembly factor BamE domain-containing protein" evidence="3">
    <location>
        <begin position="23"/>
        <end position="123"/>
    </location>
</feature>
<evidence type="ECO:0000259" key="4">
    <source>
        <dbReference type="Pfam" id="PF04355"/>
    </source>
</evidence>
<accession>A0A2U2MWP6</accession>